<proteinExistence type="predicted"/>
<organism evidence="1 2">
    <name type="scientific">Rhodoferax mekongensis</name>
    <dbReference type="NCBI Taxonomy" id="3068341"/>
    <lineage>
        <taxon>Bacteria</taxon>
        <taxon>Pseudomonadati</taxon>
        <taxon>Pseudomonadota</taxon>
        <taxon>Betaproteobacteria</taxon>
        <taxon>Burkholderiales</taxon>
        <taxon>Comamonadaceae</taxon>
        <taxon>Rhodoferax</taxon>
    </lineage>
</organism>
<dbReference type="Proteomes" id="UP001302257">
    <property type="component" value="Chromosome"/>
</dbReference>
<keyword evidence="2" id="KW-1185">Reference proteome</keyword>
<evidence type="ECO:0000313" key="1">
    <source>
        <dbReference type="EMBL" id="WNO06367.1"/>
    </source>
</evidence>
<evidence type="ECO:0000313" key="2">
    <source>
        <dbReference type="Proteomes" id="UP001302257"/>
    </source>
</evidence>
<reference evidence="1 2" key="1">
    <citation type="submission" date="2023-08" db="EMBL/GenBank/DDBJ databases">
        <title>Rhodoferax potami sp. nov. and Rhodoferax mekongensis sp. nov., isolated from the Mekong River in Thailand.</title>
        <authorList>
            <person name="Kitikhun S."/>
            <person name="Charoenyingcharoen P."/>
            <person name="Siriarchawattana P."/>
            <person name="Likhitrattanapisal S."/>
            <person name="Nilsakha T."/>
            <person name="Chanpet A."/>
            <person name="Rattanawaree P."/>
            <person name="Ingsriswang S."/>
        </authorList>
    </citation>
    <scope>NUCLEOTIDE SEQUENCE [LARGE SCALE GENOMIC DNA]</scope>
    <source>
        <strain evidence="1 2">TBRC 17307</strain>
    </source>
</reference>
<gene>
    <name evidence="1" type="ORF">RAN89_08050</name>
</gene>
<dbReference type="RefSeq" id="WP_313869074.1">
    <property type="nucleotide sequence ID" value="NZ_CP132507.1"/>
</dbReference>
<accession>A0ABZ0B3D0</accession>
<name>A0ABZ0B3D0_9BURK</name>
<dbReference type="EMBL" id="CP132507">
    <property type="protein sequence ID" value="WNO06367.1"/>
    <property type="molecule type" value="Genomic_DNA"/>
</dbReference>
<protein>
    <submittedName>
        <fullName evidence="1">Aspartate carbamoyltransferase</fullName>
    </submittedName>
</protein>
<sequence>MPKLPALPIFMLFVAGLSQSQTIDHTKMDHAADMKMMADAQRQVDVSKRGKDVMPFSLSATTHIFSKTAAGGTQQVVAKKASDTAQVQLIRQHLQEIRMQFLNGDFSGPGHILGEDMPGLSELRDAKLGQLDISYKKIEGGAQLTYKTANSVLVSALHKWFDALLSDHGKDAKAGHAGHIGSKKH</sequence>